<name>A0A1B1MPZ2_STRLN</name>
<dbReference type="InterPro" id="IPR003346">
    <property type="entry name" value="Transposase_20"/>
</dbReference>
<organism evidence="2 3">
    <name type="scientific">Streptomyces lincolnensis</name>
    <dbReference type="NCBI Taxonomy" id="1915"/>
    <lineage>
        <taxon>Bacteria</taxon>
        <taxon>Bacillati</taxon>
        <taxon>Actinomycetota</taxon>
        <taxon>Actinomycetes</taxon>
        <taxon>Kitasatosporales</taxon>
        <taxon>Streptomycetaceae</taxon>
        <taxon>Streptomyces</taxon>
    </lineage>
</organism>
<dbReference type="AlphaFoldDB" id="A0A1B1MPZ2"/>
<sequence length="146" mass="16034">MVLPRLDAEIITSFPGLATLTGARILAEIGDDRARFTHAGNLKAYAGSAPVTRQSGKSRHVAHRRIKNNRLAATGRHWAFAALTASPGAHDHYNRRRDTGDHYHAALRDLFNRMLGQLHHCLTNRQKFDESVAFSTFAPAPLSAAA</sequence>
<dbReference type="GO" id="GO:0006313">
    <property type="term" value="P:DNA transposition"/>
    <property type="evidence" value="ECO:0007669"/>
    <property type="project" value="InterPro"/>
</dbReference>
<feature type="domain" description="Transposase IS116/IS110/IS902 C-terminal" evidence="1">
    <location>
        <begin position="8"/>
        <end position="93"/>
    </location>
</feature>
<proteinExistence type="predicted"/>
<keyword evidence="3" id="KW-1185">Reference proteome</keyword>
<dbReference type="PANTHER" id="PTHR33055:SF3">
    <property type="entry name" value="PUTATIVE TRANSPOSASE FOR IS117-RELATED"/>
    <property type="match status" value="1"/>
</dbReference>
<protein>
    <submittedName>
        <fullName evidence="2">Putative transposase</fullName>
    </submittedName>
</protein>
<dbReference type="PANTHER" id="PTHR33055">
    <property type="entry name" value="TRANSPOSASE FOR INSERTION SEQUENCE ELEMENT IS1111A"/>
    <property type="match status" value="1"/>
</dbReference>
<dbReference type="GO" id="GO:0003677">
    <property type="term" value="F:DNA binding"/>
    <property type="evidence" value="ECO:0007669"/>
    <property type="project" value="InterPro"/>
</dbReference>
<dbReference type="EMBL" id="CP016438">
    <property type="protein sequence ID" value="ANS70676.1"/>
    <property type="molecule type" value="Genomic_DNA"/>
</dbReference>
<evidence type="ECO:0000313" key="3">
    <source>
        <dbReference type="Proteomes" id="UP000092598"/>
    </source>
</evidence>
<dbReference type="InterPro" id="IPR047650">
    <property type="entry name" value="Transpos_IS110"/>
</dbReference>
<gene>
    <name evidence="2" type="ORF">SLINC_8452</name>
</gene>
<evidence type="ECO:0000313" key="2">
    <source>
        <dbReference type="EMBL" id="ANS70676.1"/>
    </source>
</evidence>
<dbReference type="Proteomes" id="UP000092598">
    <property type="component" value="Chromosome"/>
</dbReference>
<dbReference type="PATRIC" id="fig|1915.4.peg.9324"/>
<reference evidence="2 3" key="1">
    <citation type="submission" date="2016-07" db="EMBL/GenBank/DDBJ databases">
        <title>Enhancement of antibiotic productionsby engineered nitrateutilization in actinobacteria.</title>
        <authorList>
            <person name="Meng S.C."/>
        </authorList>
    </citation>
    <scope>NUCLEOTIDE SEQUENCE [LARGE SCALE GENOMIC DNA]</scope>
    <source>
        <strain evidence="2 3">NRRL 2936</strain>
    </source>
</reference>
<dbReference type="GO" id="GO:0004803">
    <property type="term" value="F:transposase activity"/>
    <property type="evidence" value="ECO:0007669"/>
    <property type="project" value="InterPro"/>
</dbReference>
<evidence type="ECO:0000259" key="1">
    <source>
        <dbReference type="Pfam" id="PF02371"/>
    </source>
</evidence>
<dbReference type="KEGG" id="sls:SLINC_8452"/>
<dbReference type="STRING" id="1915.SLINC_8452"/>
<dbReference type="Pfam" id="PF02371">
    <property type="entry name" value="Transposase_20"/>
    <property type="match status" value="1"/>
</dbReference>
<accession>A0A1B1MPZ2</accession>